<gene>
    <name evidence="2" type="ORF">TTHERM_000433739</name>
</gene>
<dbReference type="Proteomes" id="UP000009168">
    <property type="component" value="Unassembled WGS sequence"/>
</dbReference>
<protein>
    <submittedName>
        <fullName evidence="2">Transmembrane protein, putative</fullName>
    </submittedName>
</protein>
<evidence type="ECO:0000313" key="2">
    <source>
        <dbReference type="EMBL" id="EWS72607.1"/>
    </source>
</evidence>
<keyword evidence="1" id="KW-1133">Transmembrane helix</keyword>
<keyword evidence="1 2" id="KW-0812">Transmembrane</keyword>
<dbReference type="RefSeq" id="XP_012654890.1">
    <property type="nucleotide sequence ID" value="XM_012799436.1"/>
</dbReference>
<dbReference type="GeneID" id="24438936"/>
<keyword evidence="3" id="KW-1185">Reference proteome</keyword>
<dbReference type="AlphaFoldDB" id="W7X5C5"/>
<reference evidence="3" key="1">
    <citation type="journal article" date="2006" name="PLoS Biol.">
        <title>Macronuclear genome sequence of the ciliate Tetrahymena thermophila, a model eukaryote.</title>
        <authorList>
            <person name="Eisen J.A."/>
            <person name="Coyne R.S."/>
            <person name="Wu M."/>
            <person name="Wu D."/>
            <person name="Thiagarajan M."/>
            <person name="Wortman J.R."/>
            <person name="Badger J.H."/>
            <person name="Ren Q."/>
            <person name="Amedeo P."/>
            <person name="Jones K.M."/>
            <person name="Tallon L.J."/>
            <person name="Delcher A.L."/>
            <person name="Salzberg S.L."/>
            <person name="Silva J.C."/>
            <person name="Haas B.J."/>
            <person name="Majoros W.H."/>
            <person name="Farzad M."/>
            <person name="Carlton J.M."/>
            <person name="Smith R.K. Jr."/>
            <person name="Garg J."/>
            <person name="Pearlman R.E."/>
            <person name="Karrer K.M."/>
            <person name="Sun L."/>
            <person name="Manning G."/>
            <person name="Elde N.C."/>
            <person name="Turkewitz A.P."/>
            <person name="Asai D.J."/>
            <person name="Wilkes D.E."/>
            <person name="Wang Y."/>
            <person name="Cai H."/>
            <person name="Collins K."/>
            <person name="Stewart B.A."/>
            <person name="Lee S.R."/>
            <person name="Wilamowska K."/>
            <person name="Weinberg Z."/>
            <person name="Ruzzo W.L."/>
            <person name="Wloga D."/>
            <person name="Gaertig J."/>
            <person name="Frankel J."/>
            <person name="Tsao C.-C."/>
            <person name="Gorovsky M.A."/>
            <person name="Keeling P.J."/>
            <person name="Waller R.F."/>
            <person name="Patron N.J."/>
            <person name="Cherry J.M."/>
            <person name="Stover N.A."/>
            <person name="Krieger C.J."/>
            <person name="del Toro C."/>
            <person name="Ryder H.F."/>
            <person name="Williamson S.C."/>
            <person name="Barbeau R.A."/>
            <person name="Hamilton E.P."/>
            <person name="Orias E."/>
        </authorList>
    </citation>
    <scope>NUCLEOTIDE SEQUENCE [LARGE SCALE GENOMIC DNA]</scope>
    <source>
        <strain evidence="3">SB210</strain>
    </source>
</reference>
<keyword evidence="1" id="KW-0472">Membrane</keyword>
<feature type="transmembrane region" description="Helical" evidence="1">
    <location>
        <begin position="5"/>
        <end position="23"/>
    </location>
</feature>
<evidence type="ECO:0000256" key="1">
    <source>
        <dbReference type="SAM" id="Phobius"/>
    </source>
</evidence>
<name>W7X5C5_TETTS</name>
<organism evidence="2 3">
    <name type="scientific">Tetrahymena thermophila (strain SB210)</name>
    <dbReference type="NCBI Taxonomy" id="312017"/>
    <lineage>
        <taxon>Eukaryota</taxon>
        <taxon>Sar</taxon>
        <taxon>Alveolata</taxon>
        <taxon>Ciliophora</taxon>
        <taxon>Intramacronucleata</taxon>
        <taxon>Oligohymenophorea</taxon>
        <taxon>Hymenostomatida</taxon>
        <taxon>Tetrahymenina</taxon>
        <taxon>Tetrahymenidae</taxon>
        <taxon>Tetrahymena</taxon>
    </lineage>
</organism>
<dbReference type="EMBL" id="GG662532">
    <property type="protein sequence ID" value="EWS72607.1"/>
    <property type="molecule type" value="Genomic_DNA"/>
</dbReference>
<feature type="transmembrane region" description="Helical" evidence="1">
    <location>
        <begin position="43"/>
        <end position="65"/>
    </location>
</feature>
<sequence>MLKQIILVFLQIMLKYILYILMANTQKQLLINKQQYQYIINAFLHYKFHIIIIFRNILKFIKLLYKFAKIKQQKNEIFKVILIIKKKLILTNYIQSFFINYSNRIYQSNQRSLYSFTQFQLAHLNTRILFSISKKQRQDPTKQYYVWNL</sequence>
<accession>W7X5C5</accession>
<dbReference type="InParanoid" id="W7X5C5"/>
<dbReference type="KEGG" id="tet:TTHERM_000433739"/>
<evidence type="ECO:0000313" key="3">
    <source>
        <dbReference type="Proteomes" id="UP000009168"/>
    </source>
</evidence>
<proteinExistence type="predicted"/>